<feature type="transmembrane region" description="Helical" evidence="2">
    <location>
        <begin position="12"/>
        <end position="39"/>
    </location>
</feature>
<accession>A0A815DS66</accession>
<proteinExistence type="predicted"/>
<evidence type="ECO:0000256" key="2">
    <source>
        <dbReference type="SAM" id="Phobius"/>
    </source>
</evidence>
<keyword evidence="4" id="KW-1185">Reference proteome</keyword>
<dbReference type="Proteomes" id="UP000663870">
    <property type="component" value="Unassembled WGS sequence"/>
</dbReference>
<sequence>MDEQFIFSTSSALFDTYLVYGIIGLLLFIAIIGLIILLATSCCCCYCCLCPKSCCLCYHHNRRHSSYKLRQQLKHKDGSNNGDSKKIAFIRRHPSDVADFSQLYDSCPHLINSKAMTTSNTNMDTSCTTIDTFVSPISPCSSFRSFVGSGTSSNDNKLPTVKNDLSNPSQKNNINIDKTNNAPSSSVKGVCSRPFSYIKNTNDRAHILRRFTPHERVIPPTIVSIDVTRISSSENDNNNNQTNSNSTNIYETVLPTTSTTTTTNNNNNNNNNTSTSDIPTPIYETEWTHNLRQLMMATTTSSITNEGISVIKVSSVPPDIVPSIKQTSDYFQQKNPHDKFLANRTTISDSMRRTTMLKQLKDNAAFLY</sequence>
<feature type="compositionally biased region" description="Low complexity" evidence="1">
    <location>
        <begin position="257"/>
        <end position="276"/>
    </location>
</feature>
<evidence type="ECO:0000313" key="4">
    <source>
        <dbReference type="Proteomes" id="UP000663870"/>
    </source>
</evidence>
<keyword evidence="2" id="KW-0472">Membrane</keyword>
<protein>
    <submittedName>
        <fullName evidence="3">Uncharacterized protein</fullName>
    </submittedName>
</protein>
<evidence type="ECO:0000256" key="1">
    <source>
        <dbReference type="SAM" id="MobiDB-lite"/>
    </source>
</evidence>
<dbReference type="AlphaFoldDB" id="A0A815DS66"/>
<feature type="region of interest" description="Disordered" evidence="1">
    <location>
        <begin position="150"/>
        <end position="187"/>
    </location>
</feature>
<dbReference type="EMBL" id="CAJNOL010001175">
    <property type="protein sequence ID" value="CAF1305349.1"/>
    <property type="molecule type" value="Genomic_DNA"/>
</dbReference>
<reference evidence="3" key="1">
    <citation type="submission" date="2021-02" db="EMBL/GenBank/DDBJ databases">
        <authorList>
            <person name="Nowell W R."/>
        </authorList>
    </citation>
    <scope>NUCLEOTIDE SEQUENCE</scope>
</reference>
<organism evidence="3 4">
    <name type="scientific">Rotaria sordida</name>
    <dbReference type="NCBI Taxonomy" id="392033"/>
    <lineage>
        <taxon>Eukaryota</taxon>
        <taxon>Metazoa</taxon>
        <taxon>Spiralia</taxon>
        <taxon>Gnathifera</taxon>
        <taxon>Rotifera</taxon>
        <taxon>Eurotatoria</taxon>
        <taxon>Bdelloidea</taxon>
        <taxon>Philodinida</taxon>
        <taxon>Philodinidae</taxon>
        <taxon>Rotaria</taxon>
    </lineage>
</organism>
<evidence type="ECO:0000313" key="3">
    <source>
        <dbReference type="EMBL" id="CAF1305349.1"/>
    </source>
</evidence>
<keyword evidence="2" id="KW-1133">Transmembrane helix</keyword>
<comment type="caution">
    <text evidence="3">The sequence shown here is derived from an EMBL/GenBank/DDBJ whole genome shotgun (WGS) entry which is preliminary data.</text>
</comment>
<gene>
    <name evidence="3" type="ORF">JXQ802_LOCUS29721</name>
</gene>
<keyword evidence="2" id="KW-0812">Transmembrane</keyword>
<name>A0A815DS66_9BILA</name>
<feature type="region of interest" description="Disordered" evidence="1">
    <location>
        <begin position="257"/>
        <end position="280"/>
    </location>
</feature>